<gene>
    <name evidence="2" type="ORF">DPMN_068111</name>
</gene>
<comment type="caution">
    <text evidence="2">The sequence shown here is derived from an EMBL/GenBank/DDBJ whole genome shotgun (WGS) entry which is preliminary data.</text>
</comment>
<dbReference type="Proteomes" id="UP000828390">
    <property type="component" value="Unassembled WGS sequence"/>
</dbReference>
<evidence type="ECO:0000313" key="2">
    <source>
        <dbReference type="EMBL" id="KAH3708654.1"/>
    </source>
</evidence>
<evidence type="ECO:0000313" key="3">
    <source>
        <dbReference type="Proteomes" id="UP000828390"/>
    </source>
</evidence>
<protein>
    <submittedName>
        <fullName evidence="2">Uncharacterized protein</fullName>
    </submittedName>
</protein>
<dbReference type="AlphaFoldDB" id="A0A9D3YZ70"/>
<proteinExistence type="predicted"/>
<keyword evidence="3" id="KW-1185">Reference proteome</keyword>
<reference evidence="2" key="1">
    <citation type="journal article" date="2019" name="bioRxiv">
        <title>The Genome of the Zebra Mussel, Dreissena polymorpha: A Resource for Invasive Species Research.</title>
        <authorList>
            <person name="McCartney M.A."/>
            <person name="Auch B."/>
            <person name="Kono T."/>
            <person name="Mallez S."/>
            <person name="Zhang Y."/>
            <person name="Obille A."/>
            <person name="Becker A."/>
            <person name="Abrahante J.E."/>
            <person name="Garbe J."/>
            <person name="Badalamenti J.P."/>
            <person name="Herman A."/>
            <person name="Mangelson H."/>
            <person name="Liachko I."/>
            <person name="Sullivan S."/>
            <person name="Sone E.D."/>
            <person name="Koren S."/>
            <person name="Silverstein K.A.T."/>
            <person name="Beckman K.B."/>
            <person name="Gohl D.M."/>
        </authorList>
    </citation>
    <scope>NUCLEOTIDE SEQUENCE</scope>
    <source>
        <strain evidence="2">Duluth1</strain>
        <tissue evidence="2">Whole animal</tissue>
    </source>
</reference>
<accession>A0A9D3YZ70</accession>
<feature type="region of interest" description="Disordered" evidence="1">
    <location>
        <begin position="110"/>
        <end position="145"/>
    </location>
</feature>
<sequence>MTVFYNGTEYETTSKELEMKNPHSVLEFCFGNHKVGYQLYTAKASCYCEACSKGENCGRWKIDTVPEKHNVSNEASLCECSLKRKLTDHEGNVDENRKKVQKLNIPEMYADRNGSSHIADENVLPKVSDKNESPLIKPVKDQCSS</sequence>
<organism evidence="2 3">
    <name type="scientific">Dreissena polymorpha</name>
    <name type="common">Zebra mussel</name>
    <name type="synonym">Mytilus polymorpha</name>
    <dbReference type="NCBI Taxonomy" id="45954"/>
    <lineage>
        <taxon>Eukaryota</taxon>
        <taxon>Metazoa</taxon>
        <taxon>Spiralia</taxon>
        <taxon>Lophotrochozoa</taxon>
        <taxon>Mollusca</taxon>
        <taxon>Bivalvia</taxon>
        <taxon>Autobranchia</taxon>
        <taxon>Heteroconchia</taxon>
        <taxon>Euheterodonta</taxon>
        <taxon>Imparidentia</taxon>
        <taxon>Neoheterodontei</taxon>
        <taxon>Myida</taxon>
        <taxon>Dreissenoidea</taxon>
        <taxon>Dreissenidae</taxon>
        <taxon>Dreissena</taxon>
    </lineage>
</organism>
<dbReference type="EMBL" id="JAIWYP010000014">
    <property type="protein sequence ID" value="KAH3708654.1"/>
    <property type="molecule type" value="Genomic_DNA"/>
</dbReference>
<name>A0A9D3YZ70_DREPO</name>
<reference evidence="2" key="2">
    <citation type="submission" date="2020-11" db="EMBL/GenBank/DDBJ databases">
        <authorList>
            <person name="McCartney M.A."/>
            <person name="Auch B."/>
            <person name="Kono T."/>
            <person name="Mallez S."/>
            <person name="Becker A."/>
            <person name="Gohl D.M."/>
            <person name="Silverstein K.A.T."/>
            <person name="Koren S."/>
            <person name="Bechman K.B."/>
            <person name="Herman A."/>
            <person name="Abrahante J.E."/>
            <person name="Garbe J."/>
        </authorList>
    </citation>
    <scope>NUCLEOTIDE SEQUENCE</scope>
    <source>
        <strain evidence="2">Duluth1</strain>
        <tissue evidence="2">Whole animal</tissue>
    </source>
</reference>
<evidence type="ECO:0000256" key="1">
    <source>
        <dbReference type="SAM" id="MobiDB-lite"/>
    </source>
</evidence>